<feature type="transmembrane region" description="Helical" evidence="6">
    <location>
        <begin position="91"/>
        <end position="112"/>
    </location>
</feature>
<dbReference type="GO" id="GO:0022857">
    <property type="term" value="F:transmembrane transporter activity"/>
    <property type="evidence" value="ECO:0007669"/>
    <property type="project" value="InterPro"/>
</dbReference>
<gene>
    <name evidence="7" type="ORF">HNQ09_001069</name>
</gene>
<feature type="transmembrane region" description="Helical" evidence="6">
    <location>
        <begin position="118"/>
        <end position="140"/>
    </location>
</feature>
<dbReference type="RefSeq" id="WP_246363163.1">
    <property type="nucleotide sequence ID" value="NZ_JACHFN010000003.1"/>
</dbReference>
<feature type="transmembrane region" description="Helical" evidence="6">
    <location>
        <begin position="161"/>
        <end position="179"/>
    </location>
</feature>
<feature type="transmembrane region" description="Helical" evidence="6">
    <location>
        <begin position="57"/>
        <end position="79"/>
    </location>
</feature>
<feature type="transmembrane region" description="Helical" evidence="6">
    <location>
        <begin position="259"/>
        <end position="280"/>
    </location>
</feature>
<feature type="transmembrane region" description="Helical" evidence="6">
    <location>
        <begin position="26"/>
        <end position="45"/>
    </location>
</feature>
<keyword evidence="4 6" id="KW-1133">Transmembrane helix</keyword>
<evidence type="ECO:0000256" key="6">
    <source>
        <dbReference type="SAM" id="Phobius"/>
    </source>
</evidence>
<feature type="transmembrane region" description="Helical" evidence="6">
    <location>
        <begin position="199"/>
        <end position="217"/>
    </location>
</feature>
<keyword evidence="2" id="KW-1003">Cell membrane</keyword>
<accession>A0A7W8GE01</accession>
<dbReference type="PANTHER" id="PTHR23513">
    <property type="entry name" value="INTEGRAL MEMBRANE EFFLUX PROTEIN-RELATED"/>
    <property type="match status" value="1"/>
</dbReference>
<evidence type="ECO:0000256" key="5">
    <source>
        <dbReference type="ARBA" id="ARBA00023136"/>
    </source>
</evidence>
<sequence length="326" mass="33581">MSAEPASPDAPQDGWRTFLWLWGSQALSVLGGGLSGFALNIYLTQTRFPLDTQRGDLAAALSLTALGWTFAAIFGGPLAGALADRLDRRRIMLTCDLLGALLLAGAVALVTLGTPPVWALVLLTAGLGLIGTFHGSAFDASYSVLVPRAQLPRANGMMQTIWSLSGLLSPALAALLIGLPALARGSGGPAWLAGIRDGVPLALALDGLTFVLAAAVLGRLRIPTPPRADLAGAGASRPRPSLGEDMRFGWRFIFARAPLLHLLLTFAAVNLLTSGVGVLHPLLVRFALLPDAAARGLSQGAALATLWTAFSAGASWAACWSAPGAG</sequence>
<dbReference type="InterPro" id="IPR011701">
    <property type="entry name" value="MFS"/>
</dbReference>
<evidence type="ECO:0000256" key="4">
    <source>
        <dbReference type="ARBA" id="ARBA00022989"/>
    </source>
</evidence>
<keyword evidence="3 6" id="KW-0812">Transmembrane</keyword>
<evidence type="ECO:0000313" key="7">
    <source>
        <dbReference type="EMBL" id="MBB5233639.1"/>
    </source>
</evidence>
<reference evidence="7 8" key="1">
    <citation type="submission" date="2020-08" db="EMBL/GenBank/DDBJ databases">
        <title>Genomic Encyclopedia of Type Strains, Phase IV (KMG-IV): sequencing the most valuable type-strain genomes for metagenomic binning, comparative biology and taxonomic classification.</title>
        <authorList>
            <person name="Goeker M."/>
        </authorList>
    </citation>
    <scope>NUCLEOTIDE SEQUENCE [LARGE SCALE GENOMIC DNA]</scope>
    <source>
        <strain evidence="7 8">DSM 101791</strain>
    </source>
</reference>
<dbReference type="Proteomes" id="UP000525389">
    <property type="component" value="Unassembled WGS sequence"/>
</dbReference>
<keyword evidence="5 6" id="KW-0472">Membrane</keyword>
<comment type="caution">
    <text evidence="7">The sequence shown here is derived from an EMBL/GenBank/DDBJ whole genome shotgun (WGS) entry which is preliminary data.</text>
</comment>
<dbReference type="EMBL" id="JACHFN010000003">
    <property type="protein sequence ID" value="MBB5233639.1"/>
    <property type="molecule type" value="Genomic_DNA"/>
</dbReference>
<dbReference type="Pfam" id="PF07690">
    <property type="entry name" value="MFS_1"/>
    <property type="match status" value="1"/>
</dbReference>
<organism evidence="7 8">
    <name type="scientific">Deinococcus budaensis</name>
    <dbReference type="NCBI Taxonomy" id="1665626"/>
    <lineage>
        <taxon>Bacteria</taxon>
        <taxon>Thermotogati</taxon>
        <taxon>Deinococcota</taxon>
        <taxon>Deinococci</taxon>
        <taxon>Deinococcales</taxon>
        <taxon>Deinococcaceae</taxon>
        <taxon>Deinococcus</taxon>
    </lineage>
</organism>
<evidence type="ECO:0000256" key="2">
    <source>
        <dbReference type="ARBA" id="ARBA00022475"/>
    </source>
</evidence>
<dbReference type="Gene3D" id="1.20.1250.20">
    <property type="entry name" value="MFS general substrate transporter like domains"/>
    <property type="match status" value="1"/>
</dbReference>
<comment type="subcellular location">
    <subcellularLocation>
        <location evidence="1">Cell membrane</location>
        <topology evidence="1">Multi-pass membrane protein</topology>
    </subcellularLocation>
</comment>
<evidence type="ECO:0000256" key="3">
    <source>
        <dbReference type="ARBA" id="ARBA00022692"/>
    </source>
</evidence>
<evidence type="ECO:0000256" key="1">
    <source>
        <dbReference type="ARBA" id="ARBA00004651"/>
    </source>
</evidence>
<proteinExistence type="predicted"/>
<protein>
    <submittedName>
        <fullName evidence="7">MFS family permease</fullName>
    </submittedName>
</protein>
<dbReference type="GO" id="GO:0005886">
    <property type="term" value="C:plasma membrane"/>
    <property type="evidence" value="ECO:0007669"/>
    <property type="project" value="UniProtKB-SubCell"/>
</dbReference>
<dbReference type="SUPFAM" id="SSF103473">
    <property type="entry name" value="MFS general substrate transporter"/>
    <property type="match status" value="1"/>
</dbReference>
<evidence type="ECO:0000313" key="8">
    <source>
        <dbReference type="Proteomes" id="UP000525389"/>
    </source>
</evidence>
<dbReference type="AlphaFoldDB" id="A0A7W8GE01"/>
<keyword evidence="8" id="KW-1185">Reference proteome</keyword>
<dbReference type="PANTHER" id="PTHR23513:SF11">
    <property type="entry name" value="STAPHYLOFERRIN A TRANSPORTER"/>
    <property type="match status" value="1"/>
</dbReference>
<dbReference type="InterPro" id="IPR036259">
    <property type="entry name" value="MFS_trans_sf"/>
</dbReference>
<name>A0A7W8GE01_9DEIO</name>